<comment type="caution">
    <text evidence="1">The sequence shown here is derived from an EMBL/GenBank/DDBJ whole genome shotgun (WGS) entry which is preliminary data.</text>
</comment>
<protein>
    <submittedName>
        <fullName evidence="1">Uncharacterized protein</fullName>
    </submittedName>
</protein>
<accession>A0A9D4J6T8</accession>
<proteinExistence type="predicted"/>
<reference evidence="1" key="2">
    <citation type="submission" date="2020-11" db="EMBL/GenBank/DDBJ databases">
        <authorList>
            <person name="McCartney M.A."/>
            <person name="Auch B."/>
            <person name="Kono T."/>
            <person name="Mallez S."/>
            <person name="Becker A."/>
            <person name="Gohl D.M."/>
            <person name="Silverstein K.A.T."/>
            <person name="Koren S."/>
            <person name="Bechman K.B."/>
            <person name="Herman A."/>
            <person name="Abrahante J.E."/>
            <person name="Garbe J."/>
        </authorList>
    </citation>
    <scope>NUCLEOTIDE SEQUENCE</scope>
    <source>
        <strain evidence="1">Duluth1</strain>
        <tissue evidence="1">Whole animal</tissue>
    </source>
</reference>
<name>A0A9D4J6T8_DREPO</name>
<dbReference type="Proteomes" id="UP000828390">
    <property type="component" value="Unassembled WGS sequence"/>
</dbReference>
<sequence>MAQINPAPDELLKIIHCNCSVGCKISRCSCRRYGLFYTAVCDQYQTENCDNPNNSQEVCTEEEEDDTDS</sequence>
<evidence type="ECO:0000313" key="2">
    <source>
        <dbReference type="Proteomes" id="UP000828390"/>
    </source>
</evidence>
<evidence type="ECO:0000313" key="1">
    <source>
        <dbReference type="EMBL" id="KAH3797362.1"/>
    </source>
</evidence>
<organism evidence="1 2">
    <name type="scientific">Dreissena polymorpha</name>
    <name type="common">Zebra mussel</name>
    <name type="synonym">Mytilus polymorpha</name>
    <dbReference type="NCBI Taxonomy" id="45954"/>
    <lineage>
        <taxon>Eukaryota</taxon>
        <taxon>Metazoa</taxon>
        <taxon>Spiralia</taxon>
        <taxon>Lophotrochozoa</taxon>
        <taxon>Mollusca</taxon>
        <taxon>Bivalvia</taxon>
        <taxon>Autobranchia</taxon>
        <taxon>Heteroconchia</taxon>
        <taxon>Euheterodonta</taxon>
        <taxon>Imparidentia</taxon>
        <taxon>Neoheterodontei</taxon>
        <taxon>Myida</taxon>
        <taxon>Dreissenoidea</taxon>
        <taxon>Dreissenidae</taxon>
        <taxon>Dreissena</taxon>
    </lineage>
</organism>
<reference evidence="1" key="1">
    <citation type="journal article" date="2019" name="bioRxiv">
        <title>The Genome of the Zebra Mussel, Dreissena polymorpha: A Resource for Invasive Species Research.</title>
        <authorList>
            <person name="McCartney M.A."/>
            <person name="Auch B."/>
            <person name="Kono T."/>
            <person name="Mallez S."/>
            <person name="Zhang Y."/>
            <person name="Obille A."/>
            <person name="Becker A."/>
            <person name="Abrahante J.E."/>
            <person name="Garbe J."/>
            <person name="Badalamenti J.P."/>
            <person name="Herman A."/>
            <person name="Mangelson H."/>
            <person name="Liachko I."/>
            <person name="Sullivan S."/>
            <person name="Sone E.D."/>
            <person name="Koren S."/>
            <person name="Silverstein K.A.T."/>
            <person name="Beckman K.B."/>
            <person name="Gohl D.M."/>
        </authorList>
    </citation>
    <scope>NUCLEOTIDE SEQUENCE</scope>
    <source>
        <strain evidence="1">Duluth1</strain>
        <tissue evidence="1">Whole animal</tissue>
    </source>
</reference>
<dbReference type="EMBL" id="JAIWYP010000007">
    <property type="protein sequence ID" value="KAH3797362.1"/>
    <property type="molecule type" value="Genomic_DNA"/>
</dbReference>
<gene>
    <name evidence="1" type="ORF">DPMN_150942</name>
</gene>
<keyword evidence="2" id="KW-1185">Reference proteome</keyword>
<dbReference type="AlphaFoldDB" id="A0A9D4J6T8"/>